<accession>A0A975ZRA0</accession>
<dbReference type="RefSeq" id="WP_074840672.1">
    <property type="nucleotide sequence ID" value="NZ_FNYY01000052.1"/>
</dbReference>
<reference evidence="2 3" key="1">
    <citation type="submission" date="2016-10" db="EMBL/GenBank/DDBJ databases">
        <authorList>
            <person name="Varghese N."/>
            <person name="Submissions S."/>
        </authorList>
    </citation>
    <scope>NUCLEOTIDE SEQUENCE [LARGE SCALE GENOMIC DNA]</scope>
    <source>
        <strain evidence="2 3">FF3</strain>
    </source>
</reference>
<dbReference type="InterPro" id="IPR010982">
    <property type="entry name" value="Lambda_DNA-bd_dom_sf"/>
</dbReference>
<dbReference type="AlphaFoldDB" id="A0A975ZRA0"/>
<sequence length="133" mass="14445">MSVKPHQETELAKYVAKRVLALKPRKSQIEIAAAAGFVHPNMVSMIKSGASKLPLDRVPSMAAALECDPAYLMRLALEQSIGKTATAAVLEAFGTPVTQNELGWLEEIRDASDNTDPRLTRRARTAIQGIFGK</sequence>
<dbReference type="SUPFAM" id="SSF47413">
    <property type="entry name" value="lambda repressor-like DNA-binding domains"/>
    <property type="match status" value="1"/>
</dbReference>
<dbReference type="Pfam" id="PF01381">
    <property type="entry name" value="HTH_3"/>
    <property type="match status" value="1"/>
</dbReference>
<dbReference type="GO" id="GO:0003677">
    <property type="term" value="F:DNA binding"/>
    <property type="evidence" value="ECO:0007669"/>
    <property type="project" value="InterPro"/>
</dbReference>
<dbReference type="Gene3D" id="1.10.260.40">
    <property type="entry name" value="lambda repressor-like DNA-binding domains"/>
    <property type="match status" value="1"/>
</dbReference>
<organism evidence="2 3">
    <name type="scientific">Marinovum algicola</name>
    <dbReference type="NCBI Taxonomy" id="42444"/>
    <lineage>
        <taxon>Bacteria</taxon>
        <taxon>Pseudomonadati</taxon>
        <taxon>Pseudomonadota</taxon>
        <taxon>Alphaproteobacteria</taxon>
        <taxon>Rhodobacterales</taxon>
        <taxon>Roseobacteraceae</taxon>
        <taxon>Marinovum</taxon>
    </lineage>
</organism>
<dbReference type="Proteomes" id="UP000182932">
    <property type="component" value="Unassembled WGS sequence"/>
</dbReference>
<evidence type="ECO:0000313" key="3">
    <source>
        <dbReference type="Proteomes" id="UP000182932"/>
    </source>
</evidence>
<dbReference type="GeneID" id="80821349"/>
<gene>
    <name evidence="2" type="ORF">SAMN04487940_1524</name>
</gene>
<dbReference type="EMBL" id="FNYY01000052">
    <property type="protein sequence ID" value="SEK12365.1"/>
    <property type="molecule type" value="Genomic_DNA"/>
</dbReference>
<feature type="domain" description="HTH cro/C1-type" evidence="1">
    <location>
        <begin position="27"/>
        <end position="72"/>
    </location>
</feature>
<name>A0A975ZRA0_9RHOB</name>
<proteinExistence type="predicted"/>
<dbReference type="PROSITE" id="PS50943">
    <property type="entry name" value="HTH_CROC1"/>
    <property type="match status" value="1"/>
</dbReference>
<dbReference type="InterPro" id="IPR001387">
    <property type="entry name" value="Cro/C1-type_HTH"/>
</dbReference>
<evidence type="ECO:0000313" key="2">
    <source>
        <dbReference type="EMBL" id="SEK12365.1"/>
    </source>
</evidence>
<protein>
    <submittedName>
        <fullName evidence="2">Helix-turn-helix</fullName>
    </submittedName>
</protein>
<keyword evidence="3" id="KW-1185">Reference proteome</keyword>
<comment type="caution">
    <text evidence="2">The sequence shown here is derived from an EMBL/GenBank/DDBJ whole genome shotgun (WGS) entry which is preliminary data.</text>
</comment>
<evidence type="ECO:0000259" key="1">
    <source>
        <dbReference type="PROSITE" id="PS50943"/>
    </source>
</evidence>